<dbReference type="GO" id="GO:0035091">
    <property type="term" value="F:phosphatidylinositol binding"/>
    <property type="evidence" value="ECO:0007669"/>
    <property type="project" value="InterPro"/>
</dbReference>
<reference evidence="3 4" key="1">
    <citation type="journal article" date="2004" name="Nature">
        <title>Genome sequence of the ultrasmall unicellular red alga Cyanidioschyzon merolae 10D.</title>
        <authorList>
            <person name="Matsuzaki M."/>
            <person name="Misumi O."/>
            <person name="Shin-i T."/>
            <person name="Maruyama S."/>
            <person name="Takahara M."/>
            <person name="Miyagishima S."/>
            <person name="Mori T."/>
            <person name="Nishida K."/>
            <person name="Yagisawa F."/>
            <person name="Nishida K."/>
            <person name="Yoshida Y."/>
            <person name="Nishimura Y."/>
            <person name="Nakao S."/>
            <person name="Kobayashi T."/>
            <person name="Momoyama Y."/>
            <person name="Higashiyama T."/>
            <person name="Minoda A."/>
            <person name="Sano M."/>
            <person name="Nomoto H."/>
            <person name="Oishi K."/>
            <person name="Hayashi H."/>
            <person name="Ohta F."/>
            <person name="Nishizaka S."/>
            <person name="Haga S."/>
            <person name="Miura S."/>
            <person name="Morishita T."/>
            <person name="Kabeya Y."/>
            <person name="Terasawa K."/>
            <person name="Suzuki Y."/>
            <person name="Ishii Y."/>
            <person name="Asakawa S."/>
            <person name="Takano H."/>
            <person name="Ohta N."/>
            <person name="Kuroiwa H."/>
            <person name="Tanaka K."/>
            <person name="Shimizu N."/>
            <person name="Sugano S."/>
            <person name="Sato N."/>
            <person name="Nozaki H."/>
            <person name="Ogasawara N."/>
            <person name="Kohara Y."/>
            <person name="Kuroiwa T."/>
        </authorList>
    </citation>
    <scope>NUCLEOTIDE SEQUENCE [LARGE SCALE GENOMIC DNA]</scope>
    <source>
        <strain evidence="3 4">10D</strain>
    </source>
</reference>
<evidence type="ECO:0000313" key="3">
    <source>
        <dbReference type="EMBL" id="BAM79262.1"/>
    </source>
</evidence>
<feature type="compositionally biased region" description="Polar residues" evidence="1">
    <location>
        <begin position="190"/>
        <end position="219"/>
    </location>
</feature>
<dbReference type="InterPro" id="IPR008942">
    <property type="entry name" value="ENTH_VHS"/>
</dbReference>
<name>M1VAS0_CYAM1</name>
<dbReference type="Gramene" id="CME025CT">
    <property type="protein sequence ID" value="CME025CT"/>
    <property type="gene ID" value="CME025C"/>
</dbReference>
<dbReference type="InterPro" id="IPR044836">
    <property type="entry name" value="TOL_plant"/>
</dbReference>
<feature type="compositionally biased region" description="Low complexity" evidence="1">
    <location>
        <begin position="506"/>
        <end position="518"/>
    </location>
</feature>
<reference evidence="3 4" key="2">
    <citation type="journal article" date="2007" name="BMC Biol.">
        <title>A 100%-complete sequence reveals unusually simple genomic features in the hot-spring red alga Cyanidioschyzon merolae.</title>
        <authorList>
            <person name="Nozaki H."/>
            <person name="Takano H."/>
            <person name="Misumi O."/>
            <person name="Terasawa K."/>
            <person name="Matsuzaki M."/>
            <person name="Maruyama S."/>
            <person name="Nishida K."/>
            <person name="Yagisawa F."/>
            <person name="Yoshida Y."/>
            <person name="Fujiwara T."/>
            <person name="Takio S."/>
            <person name="Tamura K."/>
            <person name="Chung S.J."/>
            <person name="Nakamura S."/>
            <person name="Kuroiwa H."/>
            <person name="Tanaka K."/>
            <person name="Sato N."/>
            <person name="Kuroiwa T."/>
        </authorList>
    </citation>
    <scope>NUCLEOTIDE SEQUENCE [LARGE SCALE GENOMIC DNA]</scope>
    <source>
        <strain evidence="3 4">10D</strain>
    </source>
</reference>
<dbReference type="EMBL" id="AP006487">
    <property type="protein sequence ID" value="BAM79262.1"/>
    <property type="molecule type" value="Genomic_DNA"/>
</dbReference>
<feature type="region of interest" description="Disordered" evidence="1">
    <location>
        <begin position="190"/>
        <end position="244"/>
    </location>
</feature>
<feature type="region of interest" description="Disordered" evidence="1">
    <location>
        <begin position="481"/>
        <end position="525"/>
    </location>
</feature>
<evidence type="ECO:0000256" key="1">
    <source>
        <dbReference type="SAM" id="MobiDB-lite"/>
    </source>
</evidence>
<dbReference type="RefSeq" id="XP_005535548.1">
    <property type="nucleotide sequence ID" value="XM_005535491.1"/>
</dbReference>
<feature type="compositionally biased region" description="Acidic residues" evidence="1">
    <location>
        <begin position="738"/>
        <end position="748"/>
    </location>
</feature>
<dbReference type="GO" id="GO:0043130">
    <property type="term" value="F:ubiquitin binding"/>
    <property type="evidence" value="ECO:0007669"/>
    <property type="project" value="InterPro"/>
</dbReference>
<accession>M1VAS0</accession>
<dbReference type="AlphaFoldDB" id="M1VAS0"/>
<dbReference type="GeneID" id="16992818"/>
<dbReference type="InterPro" id="IPR002014">
    <property type="entry name" value="VHS_dom"/>
</dbReference>
<dbReference type="GO" id="GO:0043328">
    <property type="term" value="P:protein transport to vacuole involved in ubiquitin-dependent protein catabolic process via the multivesicular body sorting pathway"/>
    <property type="evidence" value="ECO:0007669"/>
    <property type="project" value="InterPro"/>
</dbReference>
<keyword evidence="4" id="KW-1185">Reference proteome</keyword>
<organism evidence="3 4">
    <name type="scientific">Cyanidioschyzon merolae (strain NIES-3377 / 10D)</name>
    <name type="common">Unicellular red alga</name>
    <dbReference type="NCBI Taxonomy" id="280699"/>
    <lineage>
        <taxon>Eukaryota</taxon>
        <taxon>Rhodophyta</taxon>
        <taxon>Bangiophyceae</taxon>
        <taxon>Cyanidiales</taxon>
        <taxon>Cyanidiaceae</taxon>
        <taxon>Cyanidioschyzon</taxon>
    </lineage>
</organism>
<protein>
    <recommendedName>
        <fullName evidence="2">VHS domain-containing protein</fullName>
    </recommendedName>
</protein>
<dbReference type="OrthoDB" id="5983at2759"/>
<gene>
    <name evidence="3" type="ORF">CYME_CME025C</name>
</gene>
<evidence type="ECO:0000313" key="4">
    <source>
        <dbReference type="Proteomes" id="UP000007014"/>
    </source>
</evidence>
<evidence type="ECO:0000259" key="2">
    <source>
        <dbReference type="PROSITE" id="PS50179"/>
    </source>
</evidence>
<dbReference type="Proteomes" id="UP000007014">
    <property type="component" value="Chromosome 5"/>
</dbReference>
<dbReference type="Gene3D" id="1.25.40.90">
    <property type="match status" value="1"/>
</dbReference>
<dbReference type="HOGENOM" id="CLU_288612_0_0_1"/>
<dbReference type="SUPFAM" id="SSF48464">
    <property type="entry name" value="ENTH/VHS domain"/>
    <property type="match status" value="1"/>
</dbReference>
<dbReference type="STRING" id="280699.M1VAS0"/>
<proteinExistence type="predicted"/>
<feature type="region of interest" description="Disordered" evidence="1">
    <location>
        <begin position="734"/>
        <end position="802"/>
    </location>
</feature>
<dbReference type="KEGG" id="cme:CYME_CME025C"/>
<feature type="compositionally biased region" description="Acidic residues" evidence="1">
    <location>
        <begin position="656"/>
        <end position="681"/>
    </location>
</feature>
<dbReference type="PROSITE" id="PS50179">
    <property type="entry name" value="VHS"/>
    <property type="match status" value="1"/>
</dbReference>
<feature type="compositionally biased region" description="Basic and acidic residues" evidence="1">
    <location>
        <begin position="1017"/>
        <end position="1026"/>
    </location>
</feature>
<feature type="compositionally biased region" description="Low complexity" evidence="1">
    <location>
        <begin position="783"/>
        <end position="802"/>
    </location>
</feature>
<dbReference type="PANTHER" id="PTHR45898">
    <property type="entry name" value="TOM1-LIKE PROTEIN"/>
    <property type="match status" value="1"/>
</dbReference>
<feature type="domain" description="VHS" evidence="2">
    <location>
        <begin position="329"/>
        <end position="458"/>
    </location>
</feature>
<feature type="compositionally biased region" description="Low complexity" evidence="1">
    <location>
        <begin position="629"/>
        <end position="641"/>
    </location>
</feature>
<feature type="region of interest" description="Disordered" evidence="1">
    <location>
        <begin position="1"/>
        <end position="28"/>
    </location>
</feature>
<feature type="region of interest" description="Disordered" evidence="1">
    <location>
        <begin position="914"/>
        <end position="942"/>
    </location>
</feature>
<dbReference type="OMA" id="PATIYHA"/>
<sequence>MNTDKLKPITVNQAKNDRDASAPPEYPSVARRRETRAIRTRLVNGSRACMQVPLRHSLAEHQLLPRSALAGGTAQRRWGAHLAAVALDSTQRCDACRIRIRAAGELRSALCVRVAKRQTGRILFLGVRYRPCASCFESRLMSYYDSTSGQHQANIQGRQYPSGGSTFTARPASGRLANFKTNWLSSGSGRFPFSSESQNSTEGAQSSNYRGYSPDQTGRMQAAPATGSRSWSGPVNGAGGSGDGLRTPVRGYGSYGGAAAGAGPFGAAYTNPYESTSTIAFTGQPQSEMHLMIDEATRPDLPLEPPYPQFDPIIGQVLTMVRGGEITARAVKDRLKVKNERTLLLTLALLQRLMEECPNFYMHIANKRFFRRMWRLVVPDYKNSMRERFYATFDKEALQRKYATGEIDKPIYYPAVAMKVMQLIEAWGEEFERFRPYDSKGQFFVKRWRNKSRKYSFPPMPALEVPAVYRPGTSERAIELRRQRESGQNPTTPDSFSGSSPSTMKARASGAAAGSAARNPTRPRYELRDISEAADLAAALMDSAPDAGTVANDEDIASLITTCKAMLREMENMVASMDSEKSVVEAIAVNEKLLLVINRFEDICLMDPKTVLNREAAREASRTNKKPATVDAATEATDVGAMQSRTGGKRKTAGSSDEEDSDGSSESEDAAGDDDGVEDDERVPASNSSGAGRRARGTGGAAAAAAAATATAAAAAESSRFTKSSAATKEDTLLWLNSDDEDDEDEAFEKERSSAISGQGRGSGASSSRKHKQPALQPQPVHSSQASRTRADTAATAAAQPPAYYIESPPSTQYGSYASASSAAQNAYGVPPGYPYMHPAYYNQGYPYAGAAWNPYGYPYAAAYGYGGAAPQMGNVPSGQAPPGASMMYGMPYGAYPGGNAYAMYAAGDAANMPGTASTSAARNPFESDGGNEDAQQAAGAWSNETTRLPAVGHTALLSLTAAEPSASHSADMPVPAAAAAVPPPVVTSRGALALQSQSRTSPRDSGLFDELWQEKVSRTEQESTARAETQTGDASAAPDGQGGVGASATAIALDGKVSEKNPFE</sequence>
<feature type="compositionally biased region" description="Polar residues" evidence="1">
    <location>
        <begin position="486"/>
        <end position="503"/>
    </location>
</feature>
<dbReference type="PANTHER" id="PTHR45898:SF4">
    <property type="entry name" value="TARGET OF MYB PROTEIN 1"/>
    <property type="match status" value="1"/>
</dbReference>
<dbReference type="SUPFAM" id="SSF89009">
    <property type="entry name" value="GAT-like domain"/>
    <property type="match status" value="1"/>
</dbReference>
<feature type="region of interest" description="Disordered" evidence="1">
    <location>
        <begin position="616"/>
        <end position="696"/>
    </location>
</feature>
<feature type="region of interest" description="Disordered" evidence="1">
    <location>
        <begin position="1017"/>
        <end position="1065"/>
    </location>
</feature>